<keyword evidence="3" id="KW-0808">Transferase</keyword>
<keyword evidence="6" id="KW-1185">Reference proteome</keyword>
<feature type="non-terminal residue" evidence="5">
    <location>
        <position position="1"/>
    </location>
</feature>
<organism evidence="5 6">
    <name type="scientific">Terfezia boudieri ATCC MYA-4762</name>
    <dbReference type="NCBI Taxonomy" id="1051890"/>
    <lineage>
        <taxon>Eukaryota</taxon>
        <taxon>Fungi</taxon>
        <taxon>Dikarya</taxon>
        <taxon>Ascomycota</taxon>
        <taxon>Pezizomycotina</taxon>
        <taxon>Pezizomycetes</taxon>
        <taxon>Pezizales</taxon>
        <taxon>Pezizaceae</taxon>
        <taxon>Terfezia</taxon>
    </lineage>
</organism>
<keyword evidence="2" id="KW-0328">Glycosyltransferase</keyword>
<dbReference type="CDD" id="cd06532">
    <property type="entry name" value="Glyco_transf_25"/>
    <property type="match status" value="1"/>
</dbReference>
<comment type="similarity">
    <text evidence="1">Belongs to the glycosyltransferase 25 family.</text>
</comment>
<reference evidence="5 6" key="1">
    <citation type="journal article" date="2018" name="Nat. Ecol. Evol.">
        <title>Pezizomycetes genomes reveal the molecular basis of ectomycorrhizal truffle lifestyle.</title>
        <authorList>
            <person name="Murat C."/>
            <person name="Payen T."/>
            <person name="Noel B."/>
            <person name="Kuo A."/>
            <person name="Morin E."/>
            <person name="Chen J."/>
            <person name="Kohler A."/>
            <person name="Krizsan K."/>
            <person name="Balestrini R."/>
            <person name="Da Silva C."/>
            <person name="Montanini B."/>
            <person name="Hainaut M."/>
            <person name="Levati E."/>
            <person name="Barry K.W."/>
            <person name="Belfiori B."/>
            <person name="Cichocki N."/>
            <person name="Clum A."/>
            <person name="Dockter R.B."/>
            <person name="Fauchery L."/>
            <person name="Guy J."/>
            <person name="Iotti M."/>
            <person name="Le Tacon F."/>
            <person name="Lindquist E.A."/>
            <person name="Lipzen A."/>
            <person name="Malagnac F."/>
            <person name="Mello A."/>
            <person name="Molinier V."/>
            <person name="Miyauchi S."/>
            <person name="Poulain J."/>
            <person name="Riccioni C."/>
            <person name="Rubini A."/>
            <person name="Sitrit Y."/>
            <person name="Splivallo R."/>
            <person name="Traeger S."/>
            <person name="Wang M."/>
            <person name="Zifcakova L."/>
            <person name="Wipf D."/>
            <person name="Zambonelli A."/>
            <person name="Paolocci F."/>
            <person name="Nowrousian M."/>
            <person name="Ottonello S."/>
            <person name="Baldrian P."/>
            <person name="Spatafora J.W."/>
            <person name="Henrissat B."/>
            <person name="Nagy L.G."/>
            <person name="Aury J.M."/>
            <person name="Wincker P."/>
            <person name="Grigoriev I.V."/>
            <person name="Bonfante P."/>
            <person name="Martin F.M."/>
        </authorList>
    </citation>
    <scope>NUCLEOTIDE SEQUENCE [LARGE SCALE GENOMIC DNA]</scope>
    <source>
        <strain evidence="5 6">ATCC MYA-4762</strain>
    </source>
</reference>
<dbReference type="InterPro" id="IPR002654">
    <property type="entry name" value="Glyco_trans_25"/>
</dbReference>
<dbReference type="OrthoDB" id="47375at2759"/>
<sequence>GKSGIQNSTLGFEKIFYISMPERTDRQDTMRLIASYMDLDFTYVPGVNGSTIVDKALPYDPIKKPPKAPTPAELGCWRAHANIWTEIIQSGITSALILEDDIDFTVGIRDVLTGVSQHLHRLTGASNGDEFGLVDKEDWDVLHLGHCWNERPPEKTHPIASMIYEAWEDEYAPAKEQYVYLVPGAKSQRIRVLQPTYVVVCTQAYVVSLAGAQRLLYHVGGPGGSLYEPIDIVMMNLFQSGKIKGYTAVPSIFSQWKNGDSRDTDIQKA</sequence>
<dbReference type="AlphaFoldDB" id="A0A3N4L8B7"/>
<feature type="non-terminal residue" evidence="5">
    <location>
        <position position="269"/>
    </location>
</feature>
<dbReference type="Pfam" id="PF01755">
    <property type="entry name" value="Glyco_transf_25"/>
    <property type="match status" value="1"/>
</dbReference>
<dbReference type="EMBL" id="ML121608">
    <property type="protein sequence ID" value="RPB18846.1"/>
    <property type="molecule type" value="Genomic_DNA"/>
</dbReference>
<evidence type="ECO:0000256" key="1">
    <source>
        <dbReference type="ARBA" id="ARBA00006721"/>
    </source>
</evidence>
<dbReference type="GO" id="GO:0016740">
    <property type="term" value="F:transferase activity"/>
    <property type="evidence" value="ECO:0007669"/>
    <property type="project" value="UniProtKB-KW"/>
</dbReference>
<name>A0A3N4L8B7_9PEZI</name>
<feature type="domain" description="Glycosyl transferase family 25" evidence="4">
    <location>
        <begin position="13"/>
        <end position="219"/>
    </location>
</feature>
<evidence type="ECO:0000256" key="2">
    <source>
        <dbReference type="ARBA" id="ARBA00022676"/>
    </source>
</evidence>
<dbReference type="STRING" id="1051890.A0A3N4L8B7"/>
<protein>
    <recommendedName>
        <fullName evidence="4">Glycosyl transferase family 25 domain-containing protein</fullName>
    </recommendedName>
</protein>
<accession>A0A3N4L8B7</accession>
<gene>
    <name evidence="5" type="ORF">L211DRAFT_766608</name>
</gene>
<dbReference type="InterPro" id="IPR050757">
    <property type="entry name" value="Collagen_mod_GT25"/>
</dbReference>
<evidence type="ECO:0000313" key="5">
    <source>
        <dbReference type="EMBL" id="RPB18846.1"/>
    </source>
</evidence>
<dbReference type="PANTHER" id="PTHR10730">
    <property type="entry name" value="PROCOLLAGEN-LYSINE,2-OXOGLUTARATE 5-DIOXYGENASE/GLYCOSYLTRANSFERASE 25 FAMILY MEMBER"/>
    <property type="match status" value="1"/>
</dbReference>
<dbReference type="InParanoid" id="A0A3N4L8B7"/>
<dbReference type="Proteomes" id="UP000267821">
    <property type="component" value="Unassembled WGS sequence"/>
</dbReference>
<evidence type="ECO:0000256" key="3">
    <source>
        <dbReference type="ARBA" id="ARBA00022679"/>
    </source>
</evidence>
<proteinExistence type="inferred from homology"/>
<evidence type="ECO:0000259" key="4">
    <source>
        <dbReference type="Pfam" id="PF01755"/>
    </source>
</evidence>
<evidence type="ECO:0000313" key="6">
    <source>
        <dbReference type="Proteomes" id="UP000267821"/>
    </source>
</evidence>
<dbReference type="PANTHER" id="PTHR10730:SF53">
    <property type="entry name" value="GLYCOSYLTRANSFERASE 25 FAMILY MEMBER"/>
    <property type="match status" value="1"/>
</dbReference>